<feature type="region of interest" description="Disordered" evidence="3">
    <location>
        <begin position="472"/>
        <end position="519"/>
    </location>
</feature>
<feature type="compositionally biased region" description="Low complexity" evidence="3">
    <location>
        <begin position="498"/>
        <end position="507"/>
    </location>
</feature>
<protein>
    <submittedName>
        <fullName evidence="5">Uncharacterized protein</fullName>
    </submittedName>
</protein>
<evidence type="ECO:0000256" key="3">
    <source>
        <dbReference type="SAM" id="MobiDB-lite"/>
    </source>
</evidence>
<dbReference type="GO" id="GO:0090435">
    <property type="term" value="P:protein localization to nuclear envelope"/>
    <property type="evidence" value="ECO:0007669"/>
    <property type="project" value="TreeGrafter"/>
</dbReference>
<dbReference type="AlphaFoldDB" id="A0A8S2GTR8"/>
<dbReference type="GO" id="GO:0005652">
    <property type="term" value="C:nuclear lamina"/>
    <property type="evidence" value="ECO:0007669"/>
    <property type="project" value="TreeGrafter"/>
</dbReference>
<name>A0A8S2GTR8_9BILA</name>
<dbReference type="GO" id="GO:0005200">
    <property type="term" value="F:structural constituent of cytoskeleton"/>
    <property type="evidence" value="ECO:0007669"/>
    <property type="project" value="TreeGrafter"/>
</dbReference>
<evidence type="ECO:0000256" key="2">
    <source>
        <dbReference type="SAM" id="Coils"/>
    </source>
</evidence>
<feature type="coiled-coil region" evidence="2">
    <location>
        <begin position="364"/>
        <end position="415"/>
    </location>
</feature>
<evidence type="ECO:0000313" key="6">
    <source>
        <dbReference type="Proteomes" id="UP000682733"/>
    </source>
</evidence>
<evidence type="ECO:0000313" key="5">
    <source>
        <dbReference type="EMBL" id="CAF3557591.1"/>
    </source>
</evidence>
<feature type="compositionally biased region" description="Pro residues" evidence="3">
    <location>
        <begin position="508"/>
        <end position="519"/>
    </location>
</feature>
<reference evidence="5" key="1">
    <citation type="submission" date="2021-02" db="EMBL/GenBank/DDBJ databases">
        <authorList>
            <person name="Nowell W R."/>
        </authorList>
    </citation>
    <scope>NUCLEOTIDE SEQUENCE</scope>
</reference>
<dbReference type="PANTHER" id="PTHR45721">
    <property type="entry name" value="LAMIN DM0-RELATED"/>
    <property type="match status" value="1"/>
</dbReference>
<dbReference type="GO" id="GO:0006998">
    <property type="term" value="P:nuclear envelope organization"/>
    <property type="evidence" value="ECO:0007669"/>
    <property type="project" value="TreeGrafter"/>
</dbReference>
<feature type="compositionally biased region" description="Low complexity" evidence="3">
    <location>
        <begin position="478"/>
        <end position="490"/>
    </location>
</feature>
<accession>A0A8S2GTR8</accession>
<dbReference type="PANTHER" id="PTHR45721:SF15">
    <property type="entry name" value="INTERMEDIATE FILAMENT PROTEIN IFP-1"/>
    <property type="match status" value="1"/>
</dbReference>
<dbReference type="Proteomes" id="UP000677228">
    <property type="component" value="Unassembled WGS sequence"/>
</dbReference>
<dbReference type="EMBL" id="CAJOBA010000801">
    <property type="protein sequence ID" value="CAF3557591.1"/>
    <property type="molecule type" value="Genomic_DNA"/>
</dbReference>
<dbReference type="Proteomes" id="UP000682733">
    <property type="component" value="Unassembled WGS sequence"/>
</dbReference>
<gene>
    <name evidence="4" type="ORF">OVA965_LOCUS3361</name>
    <name evidence="5" type="ORF">TMI583_LOCUS3360</name>
</gene>
<keyword evidence="1 2" id="KW-0175">Coiled coil</keyword>
<feature type="coiled-coil region" evidence="2">
    <location>
        <begin position="108"/>
        <end position="135"/>
    </location>
</feature>
<proteinExistence type="predicted"/>
<comment type="caution">
    <text evidence="5">The sequence shown here is derived from an EMBL/GenBank/DDBJ whole genome shotgun (WGS) entry which is preliminary data.</text>
</comment>
<dbReference type="GO" id="GO:0031507">
    <property type="term" value="P:heterochromatin formation"/>
    <property type="evidence" value="ECO:0007669"/>
    <property type="project" value="TreeGrafter"/>
</dbReference>
<evidence type="ECO:0000256" key="1">
    <source>
        <dbReference type="ARBA" id="ARBA00023054"/>
    </source>
</evidence>
<evidence type="ECO:0000313" key="4">
    <source>
        <dbReference type="EMBL" id="CAF0776357.1"/>
    </source>
</evidence>
<organism evidence="5 6">
    <name type="scientific">Didymodactylos carnosus</name>
    <dbReference type="NCBI Taxonomy" id="1234261"/>
    <lineage>
        <taxon>Eukaryota</taxon>
        <taxon>Metazoa</taxon>
        <taxon>Spiralia</taxon>
        <taxon>Gnathifera</taxon>
        <taxon>Rotifera</taxon>
        <taxon>Eurotatoria</taxon>
        <taxon>Bdelloidea</taxon>
        <taxon>Philodinida</taxon>
        <taxon>Philodinidae</taxon>
        <taxon>Didymodactylos</taxon>
    </lineage>
</organism>
<sequence>MTDDGYSSVSFRSTLRTTLKRPTSLDGFCHMATGSNEGIFSMNYDALWMSQNEGYMGRQEDKQQLAALNDKFAYYTSKVMLMEADAYAMDAKLRVLTEFRQGGSAGIRIVLDQRIEEAQDTLRKVNRERMDSERKANESEILYNRMEGPVAVVSEPVGPDPRLEDLERRITELGIRIIDRRQRVNEKQLKVRGLKDQYHLLLNKDANGQKQQQDTILKATACDGNMRMRDIEYKDLLMQFDVEYNTLSSKHTLVRDHLNYPKLVEDHLMAMISEKRMEYDLKIEQNRSKIYFGYVRKLYTYIIERTLKLRTSSVDIHIWDKLLAHKQIELLEVKQEVALLSKHNEFLRQRIEQVRRPVGRMTVVQQLDIEIKKLNIEYEQLVATNTQLTDELRRYEQLLDGQNGLKEALDRARQNRQHGITWNSDIDTTFLNLIPSPDPSFFTLSSDPPPPPASSAYYSVETPLTILQSSINGGGVSGVSSVSSVSSSGSGRYGTGYGYRSPGYSPGHPQPPKPPKSSK</sequence>
<dbReference type="GO" id="GO:0007097">
    <property type="term" value="P:nuclear migration"/>
    <property type="evidence" value="ECO:0007669"/>
    <property type="project" value="TreeGrafter"/>
</dbReference>
<dbReference type="GO" id="GO:0051664">
    <property type="term" value="P:nuclear pore localization"/>
    <property type="evidence" value="ECO:0007669"/>
    <property type="project" value="TreeGrafter"/>
</dbReference>
<dbReference type="EMBL" id="CAJNOK010000801">
    <property type="protein sequence ID" value="CAF0776357.1"/>
    <property type="molecule type" value="Genomic_DNA"/>
</dbReference>